<dbReference type="EMBL" id="JBHSMG010000006">
    <property type="protein sequence ID" value="MFC5503627.1"/>
    <property type="molecule type" value="Genomic_DNA"/>
</dbReference>
<name>A0ABW0NWG5_9MICO</name>
<dbReference type="SUPFAM" id="SSF46785">
    <property type="entry name" value="Winged helix' DNA-binding domain"/>
    <property type="match status" value="1"/>
</dbReference>
<keyword evidence="3" id="KW-0804">Transcription</keyword>
<dbReference type="SMART" id="SM00345">
    <property type="entry name" value="HTH_GNTR"/>
    <property type="match status" value="1"/>
</dbReference>
<dbReference type="PROSITE" id="PS50949">
    <property type="entry name" value="HTH_GNTR"/>
    <property type="match status" value="1"/>
</dbReference>
<dbReference type="PANTHER" id="PTHR43537">
    <property type="entry name" value="TRANSCRIPTIONAL REGULATOR, GNTR FAMILY"/>
    <property type="match status" value="1"/>
</dbReference>
<comment type="caution">
    <text evidence="5">The sequence shown here is derived from an EMBL/GenBank/DDBJ whole genome shotgun (WGS) entry which is preliminary data.</text>
</comment>
<accession>A0ABW0NWG5</accession>
<dbReference type="InterPro" id="IPR000524">
    <property type="entry name" value="Tscrpt_reg_HTH_GntR"/>
</dbReference>
<dbReference type="InterPro" id="IPR036388">
    <property type="entry name" value="WH-like_DNA-bd_sf"/>
</dbReference>
<evidence type="ECO:0000256" key="1">
    <source>
        <dbReference type="ARBA" id="ARBA00023015"/>
    </source>
</evidence>
<keyword evidence="2" id="KW-0238">DNA-binding</keyword>
<dbReference type="Pfam" id="PF07729">
    <property type="entry name" value="FCD"/>
    <property type="match status" value="1"/>
</dbReference>
<proteinExistence type="predicted"/>
<gene>
    <name evidence="5" type="ORF">ACFPJ4_15380</name>
</gene>
<dbReference type="Gene3D" id="1.10.10.10">
    <property type="entry name" value="Winged helix-like DNA-binding domain superfamily/Winged helix DNA-binding domain"/>
    <property type="match status" value="1"/>
</dbReference>
<evidence type="ECO:0000313" key="5">
    <source>
        <dbReference type="EMBL" id="MFC5503627.1"/>
    </source>
</evidence>
<feature type="domain" description="HTH gntR-type" evidence="4">
    <location>
        <begin position="13"/>
        <end position="80"/>
    </location>
</feature>
<dbReference type="Proteomes" id="UP001596039">
    <property type="component" value="Unassembled WGS sequence"/>
</dbReference>
<evidence type="ECO:0000256" key="2">
    <source>
        <dbReference type="ARBA" id="ARBA00023125"/>
    </source>
</evidence>
<organism evidence="5 6">
    <name type="scientific">Lysinimonas soli</name>
    <dbReference type="NCBI Taxonomy" id="1074233"/>
    <lineage>
        <taxon>Bacteria</taxon>
        <taxon>Bacillati</taxon>
        <taxon>Actinomycetota</taxon>
        <taxon>Actinomycetes</taxon>
        <taxon>Micrococcales</taxon>
        <taxon>Microbacteriaceae</taxon>
        <taxon>Lysinimonas</taxon>
    </lineage>
</organism>
<dbReference type="InterPro" id="IPR036390">
    <property type="entry name" value="WH_DNA-bd_sf"/>
</dbReference>
<dbReference type="InterPro" id="IPR011711">
    <property type="entry name" value="GntR_C"/>
</dbReference>
<keyword evidence="1" id="KW-0805">Transcription regulation</keyword>
<dbReference type="CDD" id="cd07377">
    <property type="entry name" value="WHTH_GntR"/>
    <property type="match status" value="1"/>
</dbReference>
<protein>
    <submittedName>
        <fullName evidence="5">GntR family transcriptional regulator</fullName>
    </submittedName>
</protein>
<dbReference type="InterPro" id="IPR008920">
    <property type="entry name" value="TF_FadR/GntR_C"/>
</dbReference>
<reference evidence="6" key="1">
    <citation type="journal article" date="2019" name="Int. J. Syst. Evol. Microbiol.">
        <title>The Global Catalogue of Microorganisms (GCM) 10K type strain sequencing project: providing services to taxonomists for standard genome sequencing and annotation.</title>
        <authorList>
            <consortium name="The Broad Institute Genomics Platform"/>
            <consortium name="The Broad Institute Genome Sequencing Center for Infectious Disease"/>
            <person name="Wu L."/>
            <person name="Ma J."/>
        </authorList>
    </citation>
    <scope>NUCLEOTIDE SEQUENCE [LARGE SCALE GENOMIC DNA]</scope>
    <source>
        <strain evidence="6">CGMCC 4.6997</strain>
    </source>
</reference>
<dbReference type="SUPFAM" id="SSF48008">
    <property type="entry name" value="GntR ligand-binding domain-like"/>
    <property type="match status" value="1"/>
</dbReference>
<dbReference type="Gene3D" id="1.20.120.530">
    <property type="entry name" value="GntR ligand-binding domain-like"/>
    <property type="match status" value="1"/>
</dbReference>
<evidence type="ECO:0000313" key="6">
    <source>
        <dbReference type="Proteomes" id="UP001596039"/>
    </source>
</evidence>
<dbReference type="SMART" id="SM00895">
    <property type="entry name" value="FCD"/>
    <property type="match status" value="1"/>
</dbReference>
<dbReference type="Pfam" id="PF00392">
    <property type="entry name" value="GntR"/>
    <property type="match status" value="1"/>
</dbReference>
<keyword evidence="6" id="KW-1185">Reference proteome</keyword>
<sequence>MTSASGFEPIRAASLVDQAHRQIRSQILNGELRPGDPLRDSVLAEQMGISRSPVREALRLLEQSGLVEKTTNRSYRISGLAVADVPELAALRAADEVLAVRMIVKNSSPLDTLDDAIERLRQAGDDVELAAADAAFHAAVVDLAGMPRLSSRFGDLTDQIRLVLIAGGFEHDFADGQLAQNHVTLRDALSDAIATGQVDEVVRLWEEHVLSGMSVPGLLTVAPRRPEAPVQK</sequence>
<dbReference type="PRINTS" id="PR00035">
    <property type="entry name" value="HTHGNTR"/>
</dbReference>
<dbReference type="RefSeq" id="WP_386741370.1">
    <property type="nucleotide sequence ID" value="NZ_JBHSMG010000006.1"/>
</dbReference>
<evidence type="ECO:0000256" key="3">
    <source>
        <dbReference type="ARBA" id="ARBA00023163"/>
    </source>
</evidence>
<dbReference type="PANTHER" id="PTHR43537:SF45">
    <property type="entry name" value="GNTR FAMILY REGULATORY PROTEIN"/>
    <property type="match status" value="1"/>
</dbReference>
<evidence type="ECO:0000259" key="4">
    <source>
        <dbReference type="PROSITE" id="PS50949"/>
    </source>
</evidence>